<dbReference type="InterPro" id="IPR013103">
    <property type="entry name" value="RVT_2"/>
</dbReference>
<organism evidence="2 3">
    <name type="scientific">Austropuccinia psidii MF-1</name>
    <dbReference type="NCBI Taxonomy" id="1389203"/>
    <lineage>
        <taxon>Eukaryota</taxon>
        <taxon>Fungi</taxon>
        <taxon>Dikarya</taxon>
        <taxon>Basidiomycota</taxon>
        <taxon>Pucciniomycotina</taxon>
        <taxon>Pucciniomycetes</taxon>
        <taxon>Pucciniales</taxon>
        <taxon>Sphaerophragmiaceae</taxon>
        <taxon>Austropuccinia</taxon>
    </lineage>
</organism>
<reference evidence="2" key="1">
    <citation type="submission" date="2021-03" db="EMBL/GenBank/DDBJ databases">
        <title>Draft genome sequence of rust myrtle Austropuccinia psidii MF-1, a brazilian biotype.</title>
        <authorList>
            <person name="Quecine M.C."/>
            <person name="Pachon D.M.R."/>
            <person name="Bonatelli M.L."/>
            <person name="Correr F.H."/>
            <person name="Franceschini L.M."/>
            <person name="Leite T.F."/>
            <person name="Margarido G.R.A."/>
            <person name="Almeida C.A."/>
            <person name="Ferrarezi J.A."/>
            <person name="Labate C.A."/>
        </authorList>
    </citation>
    <scope>NUCLEOTIDE SEQUENCE</scope>
    <source>
        <strain evidence="2">MF-1</strain>
    </source>
</reference>
<gene>
    <name evidence="2" type="ORF">O181_008344</name>
</gene>
<protein>
    <recommendedName>
        <fullName evidence="1">Reverse transcriptase Ty1/copia-type domain-containing protein</fullName>
    </recommendedName>
</protein>
<sequence>MWKAKLTETLSILGLESTHSDESLFINTDKTLLLHVHVDNGFLISNTESSVIDFLTKLNSTLKLKYKRKPTQHLGYNLNWSKNGLKINQTDLIIKLLRHCGMDKCKSVKTPCNGNFLNEIGSNLVDKALEVTVFQQAIGSLNYLAHHTRPNILLTTNQLSKH</sequence>
<dbReference type="OrthoDB" id="3344688at2759"/>
<dbReference type="Proteomes" id="UP000765509">
    <property type="component" value="Unassembled WGS sequence"/>
</dbReference>
<evidence type="ECO:0000259" key="1">
    <source>
        <dbReference type="Pfam" id="PF07727"/>
    </source>
</evidence>
<comment type="caution">
    <text evidence="2">The sequence shown here is derived from an EMBL/GenBank/DDBJ whole genome shotgun (WGS) entry which is preliminary data.</text>
</comment>
<dbReference type="Pfam" id="PF07727">
    <property type="entry name" value="RVT_2"/>
    <property type="match status" value="1"/>
</dbReference>
<evidence type="ECO:0000313" key="2">
    <source>
        <dbReference type="EMBL" id="MBW0468629.1"/>
    </source>
</evidence>
<keyword evidence="3" id="KW-1185">Reference proteome</keyword>
<dbReference type="EMBL" id="AVOT02001922">
    <property type="protein sequence ID" value="MBW0468629.1"/>
    <property type="molecule type" value="Genomic_DNA"/>
</dbReference>
<feature type="domain" description="Reverse transcriptase Ty1/copia-type" evidence="1">
    <location>
        <begin position="1"/>
        <end position="112"/>
    </location>
</feature>
<dbReference type="AlphaFoldDB" id="A0A9Q3BMF9"/>
<accession>A0A9Q3BMF9</accession>
<evidence type="ECO:0000313" key="3">
    <source>
        <dbReference type="Proteomes" id="UP000765509"/>
    </source>
</evidence>
<name>A0A9Q3BMF9_9BASI</name>
<proteinExistence type="predicted"/>